<accession>A0A3R9WN69</accession>
<reference evidence="3 4" key="1">
    <citation type="submission" date="2018-12" db="EMBL/GenBank/DDBJ databases">
        <title>Sphingomonas sp. HMF7854 Genome sequencing and assembly.</title>
        <authorList>
            <person name="Cha I."/>
            <person name="Kang H."/>
            <person name="Kim H."/>
            <person name="Kang J."/>
            <person name="Joh K."/>
        </authorList>
    </citation>
    <scope>NUCLEOTIDE SEQUENCE [LARGE SCALE GENOMIC DNA]</scope>
    <source>
        <strain evidence="3 4">HMF7854</strain>
    </source>
</reference>
<dbReference type="RefSeq" id="WP_126717304.1">
    <property type="nucleotide sequence ID" value="NZ_RWJF01000001.1"/>
</dbReference>
<feature type="transmembrane region" description="Helical" evidence="1">
    <location>
        <begin position="284"/>
        <end position="317"/>
    </location>
</feature>
<dbReference type="EMBL" id="RWJF01000001">
    <property type="protein sequence ID" value="RST29461.1"/>
    <property type="molecule type" value="Genomic_DNA"/>
</dbReference>
<evidence type="ECO:0000313" key="3">
    <source>
        <dbReference type="EMBL" id="RST29461.1"/>
    </source>
</evidence>
<feature type="transmembrane region" description="Helical" evidence="1">
    <location>
        <begin position="212"/>
        <end position="232"/>
    </location>
</feature>
<keyword evidence="1" id="KW-1133">Transmembrane helix</keyword>
<organism evidence="3 4">
    <name type="scientific">Sphingomonas ginkgonis</name>
    <dbReference type="NCBI Taxonomy" id="2315330"/>
    <lineage>
        <taxon>Bacteria</taxon>
        <taxon>Pseudomonadati</taxon>
        <taxon>Pseudomonadota</taxon>
        <taxon>Alphaproteobacteria</taxon>
        <taxon>Sphingomonadales</taxon>
        <taxon>Sphingomonadaceae</taxon>
        <taxon>Sphingomonas</taxon>
    </lineage>
</organism>
<dbReference type="GO" id="GO:0016020">
    <property type="term" value="C:membrane"/>
    <property type="evidence" value="ECO:0007669"/>
    <property type="project" value="TreeGrafter"/>
</dbReference>
<feature type="transmembrane region" description="Helical" evidence="1">
    <location>
        <begin position="239"/>
        <end position="272"/>
    </location>
</feature>
<protein>
    <submittedName>
        <fullName evidence="3">Acyltransferase</fullName>
    </submittedName>
</protein>
<dbReference type="InterPro" id="IPR002656">
    <property type="entry name" value="Acyl_transf_3_dom"/>
</dbReference>
<dbReference type="AlphaFoldDB" id="A0A3R9WN69"/>
<feature type="transmembrane region" description="Helical" evidence="1">
    <location>
        <begin position="157"/>
        <end position="177"/>
    </location>
</feature>
<dbReference type="InterPro" id="IPR050879">
    <property type="entry name" value="Acyltransferase_3"/>
</dbReference>
<name>A0A3R9WN69_9SPHN</name>
<keyword evidence="3" id="KW-0012">Acyltransferase</keyword>
<feature type="transmembrane region" description="Helical" evidence="1">
    <location>
        <begin position="358"/>
        <end position="377"/>
    </location>
</feature>
<keyword evidence="1" id="KW-0812">Transmembrane</keyword>
<sequence length="410" mass="45909">MLHVLMRPAGGCHCGAQDGEGVAELARRPGHEASDRRHIQHPDLLQAPLPLRPQTRMLRSAMTPVRTRYHYVDLLRGLAALAVLVTHYRWFYARFPADWRDDVSLPFSRYLWPIYQHGGWAVEVFWALSGFVFAVAYGSLGRTLSPREFWIHRISRLYPLHLVTLIVVALLQSMSFARFGHALIYPNNDLKHLVLQLLFASNWFTQTPSFNAPIWSVSVEVLVYFFFLAFMLRWGPSRTVAAVLAVLSIAFFKLTGSMLGLCSGLFFLGAIIGFSRDRLAVAPVLAALLAAAAGLYFSVDIVIFCVGAPALVAGFALLDQRAPSFPRPLRLIGAITYSVYLWHMPILISFRLNEVIPPLWLFCAVTIAAALLSYRCIESPAQHWLRNKLLSKPVTARGPATPEERTRGAV</sequence>
<keyword evidence="4" id="KW-1185">Reference proteome</keyword>
<keyword evidence="3" id="KW-0808">Transferase</keyword>
<proteinExistence type="predicted"/>
<keyword evidence="1" id="KW-0472">Membrane</keyword>
<evidence type="ECO:0000256" key="1">
    <source>
        <dbReference type="SAM" id="Phobius"/>
    </source>
</evidence>
<dbReference type="Proteomes" id="UP000274661">
    <property type="component" value="Unassembled WGS sequence"/>
</dbReference>
<gene>
    <name evidence="3" type="ORF">HMF7854_00420</name>
</gene>
<feature type="transmembrane region" description="Helical" evidence="1">
    <location>
        <begin position="112"/>
        <end position="137"/>
    </location>
</feature>
<evidence type="ECO:0000313" key="4">
    <source>
        <dbReference type="Proteomes" id="UP000274661"/>
    </source>
</evidence>
<dbReference type="GO" id="GO:0000271">
    <property type="term" value="P:polysaccharide biosynthetic process"/>
    <property type="evidence" value="ECO:0007669"/>
    <property type="project" value="TreeGrafter"/>
</dbReference>
<dbReference type="GO" id="GO:0016747">
    <property type="term" value="F:acyltransferase activity, transferring groups other than amino-acyl groups"/>
    <property type="evidence" value="ECO:0007669"/>
    <property type="project" value="InterPro"/>
</dbReference>
<feature type="transmembrane region" description="Helical" evidence="1">
    <location>
        <begin position="74"/>
        <end position="92"/>
    </location>
</feature>
<feature type="transmembrane region" description="Helical" evidence="1">
    <location>
        <begin position="329"/>
        <end position="352"/>
    </location>
</feature>
<dbReference type="Pfam" id="PF01757">
    <property type="entry name" value="Acyl_transf_3"/>
    <property type="match status" value="1"/>
</dbReference>
<feature type="domain" description="Acyltransferase 3" evidence="2">
    <location>
        <begin position="70"/>
        <end position="374"/>
    </location>
</feature>
<dbReference type="OrthoDB" id="9796461at2"/>
<dbReference type="PANTHER" id="PTHR23028">
    <property type="entry name" value="ACETYLTRANSFERASE"/>
    <property type="match status" value="1"/>
</dbReference>
<evidence type="ECO:0000259" key="2">
    <source>
        <dbReference type="Pfam" id="PF01757"/>
    </source>
</evidence>
<comment type="caution">
    <text evidence="3">The sequence shown here is derived from an EMBL/GenBank/DDBJ whole genome shotgun (WGS) entry which is preliminary data.</text>
</comment>
<dbReference type="PANTHER" id="PTHR23028:SF53">
    <property type="entry name" value="ACYL_TRANSF_3 DOMAIN-CONTAINING PROTEIN"/>
    <property type="match status" value="1"/>
</dbReference>